<dbReference type="CDD" id="cd09512">
    <property type="entry name" value="SAM_Neurabin-like"/>
    <property type="match status" value="1"/>
</dbReference>
<feature type="domain" description="PDZ" evidence="19">
    <location>
        <begin position="623"/>
        <end position="711"/>
    </location>
</feature>
<feature type="compositionally biased region" description="Basic and acidic residues" evidence="17">
    <location>
        <begin position="728"/>
        <end position="746"/>
    </location>
</feature>
<dbReference type="EMBL" id="JARGDH010000004">
    <property type="protein sequence ID" value="KAL0271293.1"/>
    <property type="molecule type" value="Genomic_DNA"/>
</dbReference>
<keyword evidence="4" id="KW-0597">Phosphoprotein</keyword>
<dbReference type="Pfam" id="PF00536">
    <property type="entry name" value="SAM_1"/>
    <property type="match status" value="1"/>
</dbReference>
<dbReference type="FunFam" id="1.10.150.50:FF:000008">
    <property type="entry name" value="Neurabin-1 isoform 1-like protein"/>
    <property type="match status" value="1"/>
</dbReference>
<keyword evidence="6" id="KW-0524">Neurogenesis</keyword>
<evidence type="ECO:0000313" key="20">
    <source>
        <dbReference type="EMBL" id="KAL0271294.1"/>
    </source>
</evidence>
<evidence type="ECO:0000256" key="10">
    <source>
        <dbReference type="ARBA" id="ARBA00023212"/>
    </source>
</evidence>
<dbReference type="InterPro" id="IPR013761">
    <property type="entry name" value="SAM/pointed_sf"/>
</dbReference>
<feature type="compositionally biased region" description="Polar residues" evidence="17">
    <location>
        <begin position="289"/>
        <end position="299"/>
    </location>
</feature>
<dbReference type="PROSITE" id="PS50106">
    <property type="entry name" value="PDZ"/>
    <property type="match status" value="1"/>
</dbReference>
<proteinExistence type="predicted"/>
<evidence type="ECO:0000259" key="18">
    <source>
        <dbReference type="PROSITE" id="PS50105"/>
    </source>
</evidence>
<evidence type="ECO:0000256" key="1">
    <source>
        <dbReference type="ARBA" id="ARBA00004245"/>
    </source>
</evidence>
<sequence length="1363" mass="151265">MDVKMEEKRPGRLGGSKVSQIANIFQGMAPGKEENVLIVGGTRTPESPKLPRKDADTYRDLAKEPVTVTVVRTESHVARFNNARAMFEKLGEENQKVNMRSSSKGNVNHDRRSRSSSANSSDGTSQTSPSQNKQVSSRSPSPSHYSSANKSMLNGHDMVNENCVKNKMNNKQNAEKQNCLFKDNKVKENERIVIDAAKTYTDSARKVPEKPSKPEKPEKPERKINNLIEKQRNWPSHFSNRRTSNKSSTDQKVSPVETKADLLSANEEVKQLKTPSPVSPKYNVPYIASPTSSCSMGSSQEEKQEREIPEKSERKDSPEKPVSNNVEKTAEIKKNMVSSVHVTLQTPKPFASVVDSAPSSQLFIDCQEHQKTDFPVVDSLLLQKVDCDSMTSLEDKSNLSEMTPDEADKLLSSRIIEKKREALLSDEEAQEVVRLLSPTIESESERDGGICEWVSNSSLDVEQATTEEHHPKMVASMDDSFMSGRRGSHSESESGLMGSISSLGEQDMTPIIEQSGEVDYETEYYPRPQPGKVVLVDNGVHYYEDGHFWMEVSGLPESDDDGDYTYSIPVKKSTKVSFSTSPIRVYSTFSVTEYDRRNEDVDPVSASAEYELEKRVEKMDVFPVELVKGPEGLGLSIIGMGVGADAGLEKLGIFVKTITENGAAALDGRIQVSDQIIEVDGKSLVGVTQAYAASVLRNTSGLVHFLIGREKDTENSEVAQLIKQSLQADKEREQRRQLEQTGRSDESSAGFTTSPTNSSSPDDSNPPMGVPEPISPATPSSTSHEESLRILLQELMEISVSTSEKVKYVDKLRELGLRLRESERQLHSVKKEVITYQDMLQQSQGQYIALEKKYSKAKKLLKEFQQRETDLLHQEEFYMQLLQEKETEYNALVKTLKDRIIQVEEELLTTQHAAGLPVSLPYDSSSLKQLTPQSSRKIIPMVKPLTLDTELSDTEISDISPDDGDKTATVERKMPIKEELDRAVPQHELLDSSIIKAKGELGTKGGLANRQLPSGKKSLSNSSSEYGLDGSDVEENAREKESPLPAQEHSLIRTNVHYSQNPAPAMNPHSGLTMSSFRTDSIYSHATHTSANQPLHVATSDSWTSLSYSKPAKTVYTAMNPKPPPSLAEQLKQVLAERERRLSTGDSSSREEFETSRVPQSLAEEIRQAVNEANAKVKKIAVPQSLIPPSTGMPWHQQQASPLRDVPPSPSTISSSGSVSPGGMTGDSLPGSADSSEIWCPPLPQEINFSGERKGNAHFWQSAPVTEWSKEQVAQWLLALGLEQHITRFLTQGVTGSALVQLDSKDFKVLGVNGDDKNRLKRKLKELKAQVEKEKKAQEKEKKEKERLQKKAEKLAEKASRRK</sequence>
<evidence type="ECO:0000256" key="2">
    <source>
        <dbReference type="ARBA" id="ARBA00022473"/>
    </source>
</evidence>
<dbReference type="InterPro" id="IPR001660">
    <property type="entry name" value="SAM"/>
</dbReference>
<dbReference type="SMART" id="SM00454">
    <property type="entry name" value="SAM"/>
    <property type="match status" value="1"/>
</dbReference>
<evidence type="ECO:0000256" key="17">
    <source>
        <dbReference type="SAM" id="MobiDB-lite"/>
    </source>
</evidence>
<organism evidence="20">
    <name type="scientific">Menopon gallinae</name>
    <name type="common">poultry shaft louse</name>
    <dbReference type="NCBI Taxonomy" id="328185"/>
    <lineage>
        <taxon>Eukaryota</taxon>
        <taxon>Metazoa</taxon>
        <taxon>Ecdysozoa</taxon>
        <taxon>Arthropoda</taxon>
        <taxon>Hexapoda</taxon>
        <taxon>Insecta</taxon>
        <taxon>Pterygota</taxon>
        <taxon>Neoptera</taxon>
        <taxon>Paraneoptera</taxon>
        <taxon>Psocodea</taxon>
        <taxon>Troctomorpha</taxon>
        <taxon>Phthiraptera</taxon>
        <taxon>Amblycera</taxon>
        <taxon>Menoponidae</taxon>
        <taxon>Menopon</taxon>
    </lineage>
</organism>
<evidence type="ECO:0000256" key="3">
    <source>
        <dbReference type="ARBA" id="ARBA00022490"/>
    </source>
</evidence>
<comment type="subcellular location">
    <subcellularLocation>
        <location evidence="1">Cytoplasm</location>
        <location evidence="1">Cytoskeleton</location>
    </subcellularLocation>
    <subcellularLocation>
        <location evidence="11">Synapse</location>
    </subcellularLocation>
</comment>
<dbReference type="GO" id="GO:0014069">
    <property type="term" value="C:postsynaptic density"/>
    <property type="evidence" value="ECO:0007669"/>
    <property type="project" value="TreeGrafter"/>
</dbReference>
<evidence type="ECO:0000256" key="9">
    <source>
        <dbReference type="ARBA" id="ARBA00023203"/>
    </source>
</evidence>
<evidence type="ECO:0000256" key="15">
    <source>
        <dbReference type="ARBA" id="ARBA00082439"/>
    </source>
</evidence>
<dbReference type="InterPro" id="IPR040645">
    <property type="entry name" value="Neurabin-1/2_PDZ"/>
</dbReference>
<evidence type="ECO:0000256" key="16">
    <source>
        <dbReference type="SAM" id="Coils"/>
    </source>
</evidence>
<evidence type="ECO:0000256" key="6">
    <source>
        <dbReference type="ARBA" id="ARBA00022902"/>
    </source>
</evidence>
<evidence type="ECO:0000256" key="4">
    <source>
        <dbReference type="ARBA" id="ARBA00022553"/>
    </source>
</evidence>
<keyword evidence="5" id="KW-0221">Differentiation</keyword>
<keyword evidence="9" id="KW-0009">Actin-binding</keyword>
<dbReference type="Pfam" id="PF00595">
    <property type="entry name" value="PDZ"/>
    <property type="match status" value="1"/>
</dbReference>
<gene>
    <name evidence="20" type="ORF">PYX00_008431</name>
</gene>
<dbReference type="GO" id="GO:0019722">
    <property type="term" value="P:calcium-mediated signaling"/>
    <property type="evidence" value="ECO:0007669"/>
    <property type="project" value="TreeGrafter"/>
</dbReference>
<feature type="compositionally biased region" description="Basic and acidic residues" evidence="17">
    <location>
        <begin position="1136"/>
        <end position="1155"/>
    </location>
</feature>
<feature type="region of interest" description="Disordered" evidence="17">
    <location>
        <begin position="197"/>
        <end position="325"/>
    </location>
</feature>
<feature type="compositionally biased region" description="Low complexity" evidence="17">
    <location>
        <begin position="115"/>
        <end position="128"/>
    </location>
</feature>
<feature type="compositionally biased region" description="Basic and acidic residues" evidence="17">
    <location>
        <begin position="203"/>
        <end position="232"/>
    </location>
</feature>
<dbReference type="EMBL" id="JARGDH010000004">
    <property type="protein sequence ID" value="KAL0271294.1"/>
    <property type="molecule type" value="Genomic_DNA"/>
</dbReference>
<keyword evidence="8 16" id="KW-0175">Coiled coil</keyword>
<feature type="region of interest" description="Disordered" evidence="17">
    <location>
        <begin position="1188"/>
        <end position="1245"/>
    </location>
</feature>
<evidence type="ECO:0000256" key="7">
    <source>
        <dbReference type="ARBA" id="ARBA00023018"/>
    </source>
</evidence>
<dbReference type="CDD" id="cd06790">
    <property type="entry name" value="PDZ_neurabin-like"/>
    <property type="match status" value="1"/>
</dbReference>
<dbReference type="SUPFAM" id="SSF50156">
    <property type="entry name" value="PDZ domain-like"/>
    <property type="match status" value="1"/>
</dbReference>
<comment type="caution">
    <text evidence="20">The sequence shown here is derived from an EMBL/GenBank/DDBJ whole genome shotgun (WGS) entry which is preliminary data.</text>
</comment>
<keyword evidence="3" id="KW-0963">Cytoplasm</keyword>
<feature type="compositionally biased region" description="Low complexity" evidence="17">
    <location>
        <begin position="752"/>
        <end position="767"/>
    </location>
</feature>
<dbReference type="GO" id="GO:0015629">
    <property type="term" value="C:actin cytoskeleton"/>
    <property type="evidence" value="ECO:0007669"/>
    <property type="project" value="TreeGrafter"/>
</dbReference>
<feature type="domain" description="SAM" evidence="18">
    <location>
        <begin position="1268"/>
        <end position="1313"/>
    </location>
</feature>
<dbReference type="InterPro" id="IPR036034">
    <property type="entry name" value="PDZ_sf"/>
</dbReference>
<feature type="compositionally biased region" description="Polar residues" evidence="17">
    <location>
        <begin position="96"/>
        <end position="106"/>
    </location>
</feature>
<keyword evidence="10" id="KW-0206">Cytoskeleton</keyword>
<keyword evidence="2" id="KW-0217">Developmental protein</keyword>
<feature type="compositionally biased region" description="Low complexity" evidence="17">
    <location>
        <begin position="136"/>
        <end position="151"/>
    </location>
</feature>
<dbReference type="PANTHER" id="PTHR16154">
    <property type="entry name" value="NEURABIN"/>
    <property type="match status" value="1"/>
</dbReference>
<dbReference type="SMART" id="SM00228">
    <property type="entry name" value="PDZ"/>
    <property type="match status" value="1"/>
</dbReference>
<evidence type="ECO:0000256" key="13">
    <source>
        <dbReference type="ARBA" id="ARBA00076637"/>
    </source>
</evidence>
<protein>
    <recommendedName>
        <fullName evidence="12">Neurabin-1</fullName>
    </recommendedName>
    <alternativeName>
        <fullName evidence="14">Neurabin-I</fullName>
    </alternativeName>
    <alternativeName>
        <fullName evidence="13">Neural tissue-specific F-actin-binding protein I</fullName>
    </alternativeName>
    <alternativeName>
        <fullName evidence="15">Protein phosphatase 1 regulatory subunit 9A</fullName>
    </alternativeName>
</protein>
<dbReference type="SUPFAM" id="SSF47769">
    <property type="entry name" value="SAM/Pointed domain"/>
    <property type="match status" value="1"/>
</dbReference>
<dbReference type="GO" id="GO:0007015">
    <property type="term" value="P:actin filament organization"/>
    <property type="evidence" value="ECO:0007669"/>
    <property type="project" value="TreeGrafter"/>
</dbReference>
<dbReference type="InterPro" id="IPR001478">
    <property type="entry name" value="PDZ"/>
</dbReference>
<evidence type="ECO:0000259" key="19">
    <source>
        <dbReference type="PROSITE" id="PS50106"/>
    </source>
</evidence>
<dbReference type="GO" id="GO:0051015">
    <property type="term" value="F:actin filament binding"/>
    <property type="evidence" value="ECO:0007669"/>
    <property type="project" value="TreeGrafter"/>
</dbReference>
<dbReference type="GO" id="GO:0031175">
    <property type="term" value="P:neuron projection development"/>
    <property type="evidence" value="ECO:0007669"/>
    <property type="project" value="TreeGrafter"/>
</dbReference>
<feature type="compositionally biased region" description="Basic and acidic residues" evidence="17">
    <location>
        <begin position="300"/>
        <end position="319"/>
    </location>
</feature>
<feature type="region of interest" description="Disordered" evidence="17">
    <location>
        <begin position="91"/>
        <end position="154"/>
    </location>
</feature>
<dbReference type="Pfam" id="PF17817">
    <property type="entry name" value="PDZ_5"/>
    <property type="match status" value="1"/>
</dbReference>
<evidence type="ECO:0000256" key="12">
    <source>
        <dbReference type="ARBA" id="ARBA00067399"/>
    </source>
</evidence>
<feature type="region of interest" description="Disordered" evidence="17">
    <location>
        <begin position="1331"/>
        <end position="1363"/>
    </location>
</feature>
<feature type="coiled-coil region" evidence="16">
    <location>
        <begin position="812"/>
        <end position="899"/>
    </location>
</feature>
<dbReference type="GO" id="GO:0005737">
    <property type="term" value="C:cytoplasm"/>
    <property type="evidence" value="ECO:0007669"/>
    <property type="project" value="TreeGrafter"/>
</dbReference>
<dbReference type="FunFam" id="2.30.42.10:FF:000010">
    <property type="entry name" value="Neurabin-1 isoform 1"/>
    <property type="match status" value="1"/>
</dbReference>
<dbReference type="Gene3D" id="2.30.42.10">
    <property type="match status" value="1"/>
</dbReference>
<keyword evidence="7" id="KW-0770">Synapse</keyword>
<name>A0AAW2HMZ1_9NEOP</name>
<evidence type="ECO:0000256" key="8">
    <source>
        <dbReference type="ARBA" id="ARBA00023054"/>
    </source>
</evidence>
<dbReference type="GO" id="GO:0030425">
    <property type="term" value="C:dendrite"/>
    <property type="evidence" value="ECO:0007669"/>
    <property type="project" value="TreeGrafter"/>
</dbReference>
<feature type="compositionally biased region" description="Low complexity" evidence="17">
    <location>
        <begin position="1211"/>
        <end position="1222"/>
    </location>
</feature>
<feature type="region of interest" description="Disordered" evidence="17">
    <location>
        <begin position="726"/>
        <end position="786"/>
    </location>
</feature>
<evidence type="ECO:0000256" key="11">
    <source>
        <dbReference type="ARBA" id="ARBA00034103"/>
    </source>
</evidence>
<accession>A0AAW2HMZ1</accession>
<feature type="region of interest" description="Disordered" evidence="17">
    <location>
        <begin position="481"/>
        <end position="502"/>
    </location>
</feature>
<evidence type="ECO:0000256" key="5">
    <source>
        <dbReference type="ARBA" id="ARBA00022782"/>
    </source>
</evidence>
<feature type="region of interest" description="Disordered" evidence="17">
    <location>
        <begin position="1136"/>
        <end position="1159"/>
    </location>
</feature>
<reference evidence="20" key="1">
    <citation type="journal article" date="2024" name="Gigascience">
        <title>Chromosome-level genome of the poultry shaft louse Menopon gallinae provides insight into the host-switching and adaptive evolution of parasitic lice.</title>
        <authorList>
            <person name="Xu Y."/>
            <person name="Ma L."/>
            <person name="Liu S."/>
            <person name="Liang Y."/>
            <person name="Liu Q."/>
            <person name="He Z."/>
            <person name="Tian L."/>
            <person name="Duan Y."/>
            <person name="Cai W."/>
            <person name="Li H."/>
            <person name="Song F."/>
        </authorList>
    </citation>
    <scope>NUCLEOTIDE SEQUENCE</scope>
    <source>
        <strain evidence="20">Cailab_2023a</strain>
    </source>
</reference>
<evidence type="ECO:0000256" key="14">
    <source>
        <dbReference type="ARBA" id="ARBA00077125"/>
    </source>
</evidence>
<feature type="compositionally biased region" description="Low complexity" evidence="17">
    <location>
        <begin position="1014"/>
        <end position="1024"/>
    </location>
</feature>
<dbReference type="PROSITE" id="PS50105">
    <property type="entry name" value="SAM_DOMAIN"/>
    <property type="match status" value="1"/>
</dbReference>
<feature type="region of interest" description="Disordered" evidence="17">
    <location>
        <begin position="1004"/>
        <end position="1049"/>
    </location>
</feature>
<dbReference type="InterPro" id="IPR043446">
    <property type="entry name" value="Neurabin-like"/>
</dbReference>
<dbReference type="PANTHER" id="PTHR16154:SF6">
    <property type="entry name" value="SPINOPHILIN, ISOFORM J"/>
    <property type="match status" value="1"/>
</dbReference>
<dbReference type="Gene3D" id="1.10.150.50">
    <property type="entry name" value="Transcription Factor, Ets-1"/>
    <property type="match status" value="1"/>
</dbReference>